<accession>A0ABT7IP17</accession>
<evidence type="ECO:0000259" key="2">
    <source>
        <dbReference type="PROSITE" id="PS50234"/>
    </source>
</evidence>
<proteinExistence type="predicted"/>
<evidence type="ECO:0000256" key="1">
    <source>
        <dbReference type="SAM" id="MobiDB-lite"/>
    </source>
</evidence>
<feature type="domain" description="VWFA" evidence="2">
    <location>
        <begin position="262"/>
        <end position="427"/>
    </location>
</feature>
<dbReference type="EMBL" id="JAKZJU020000001">
    <property type="protein sequence ID" value="MDL2060130.1"/>
    <property type="molecule type" value="Genomic_DNA"/>
</dbReference>
<dbReference type="InterPro" id="IPR002035">
    <property type="entry name" value="VWF_A"/>
</dbReference>
<feature type="domain" description="VIT" evidence="3">
    <location>
        <begin position="3"/>
        <end position="131"/>
    </location>
</feature>
<dbReference type="SUPFAM" id="SSF53300">
    <property type="entry name" value="vWA-like"/>
    <property type="match status" value="1"/>
</dbReference>
<evidence type="ECO:0000259" key="3">
    <source>
        <dbReference type="PROSITE" id="PS51468"/>
    </source>
</evidence>
<dbReference type="PROSITE" id="PS50234">
    <property type="entry name" value="VWFA"/>
    <property type="match status" value="1"/>
</dbReference>
<dbReference type="PANTHER" id="PTHR45737">
    <property type="entry name" value="VON WILLEBRAND FACTOR A DOMAIN-CONTAINING PROTEIN 5A"/>
    <property type="match status" value="1"/>
</dbReference>
<keyword evidence="5" id="KW-1185">Reference proteome</keyword>
<gene>
    <name evidence="4" type="ORF">MUN46_009305</name>
</gene>
<organism evidence="4 5">
    <name type="scientific">Mesosutterella faecium</name>
    <dbReference type="NCBI Taxonomy" id="2925194"/>
    <lineage>
        <taxon>Bacteria</taxon>
        <taxon>Pseudomonadati</taxon>
        <taxon>Pseudomonadota</taxon>
        <taxon>Betaproteobacteria</taxon>
        <taxon>Burkholderiales</taxon>
        <taxon>Sutterellaceae</taxon>
        <taxon>Mesosutterella</taxon>
    </lineage>
</organism>
<dbReference type="InterPro" id="IPR036465">
    <property type="entry name" value="vWFA_dom_sf"/>
</dbReference>
<name>A0ABT7IP17_9BURK</name>
<dbReference type="PROSITE" id="PS51468">
    <property type="entry name" value="VIT"/>
    <property type="match status" value="1"/>
</dbReference>
<feature type="region of interest" description="Disordered" evidence="1">
    <location>
        <begin position="600"/>
        <end position="623"/>
    </location>
</feature>
<evidence type="ECO:0000313" key="4">
    <source>
        <dbReference type="EMBL" id="MDL2060130.1"/>
    </source>
</evidence>
<dbReference type="Proteomes" id="UP001165481">
    <property type="component" value="Unassembled WGS sequence"/>
</dbReference>
<sequence length="709" mass="76707">MMDEMKPGLVTREGTPVPLTSLAWEAENTGLLLHLKCTQRYRNEGRGPIEAVYTFPVPIEAAVVSFSATLGGIRRTARAMKRSKAEETYENAVENGDSAAMVEYADDGLLTANLGNIAPGEDALVEIEAVLPLHWLSGTVRIAIPTVVAPRYSRDGSEEPLLPHQQVETNVLASYRAEARFTLTGPLAAATIAAPGHRMAVSPGKDSTVVRITGAKADSDLILLLSDVPPVNGAWFAADGDGCAACVTLTPASGKLVSQPAAFSILADCSGSMEGVSILKAQEALAALTECLSDRDSVTLSRFGSATEVLIPKPSRFTSVFSRRDYLPAVRSIEADLGGTEMEAALERVQELGPRDVLLITDGEVWDSDKLKALADRSGMRIFALGIGAAPAESVLRSLALSSGGSYEAASPTEDMREPVRRLVARMRLPAAGKPSLSWRDPALVWASPPQGLFLNDSVTLFGWLSDRPTALPSLAWRDSEGKKQSARPEAWAEATGPELRRAAARVRFEEITDSEEQEAFAEQESLLTPCTSLVLVRERTEEEKRASGGALPEMIRVPQMEVSERPEAEMRGILTSEPRGATLLRQRALLDTAEIEAELASPCEDRSSENPSDQRSFPDDALEEGWERELAQSLQSAEDLEIWLKSRGAGVPEAFWKKALEICERDGAGNPEEAACLLCLIWALIRIADQGESRLAFFVLLRLLLLRP</sequence>
<dbReference type="Gene3D" id="3.40.50.410">
    <property type="entry name" value="von Willebrand factor, type A domain"/>
    <property type="match status" value="1"/>
</dbReference>
<dbReference type="PANTHER" id="PTHR45737:SF6">
    <property type="entry name" value="VON WILLEBRAND FACTOR A DOMAIN-CONTAINING PROTEIN 5A"/>
    <property type="match status" value="1"/>
</dbReference>
<protein>
    <submittedName>
        <fullName evidence="4">VIT and VWA domain-containing protein</fullName>
    </submittedName>
</protein>
<dbReference type="Pfam" id="PF13768">
    <property type="entry name" value="VWA_3"/>
    <property type="match status" value="1"/>
</dbReference>
<reference evidence="4" key="1">
    <citation type="submission" date="2023-03" db="EMBL/GenBank/DDBJ databases">
        <title>Mesosutterella sp. nov. isolated from porcine feces.</title>
        <authorList>
            <person name="Yu S."/>
        </authorList>
    </citation>
    <scope>NUCLEOTIDE SEQUENCE</scope>
    <source>
        <strain evidence="4">AGMB02718</strain>
    </source>
</reference>
<dbReference type="SMART" id="SM00327">
    <property type="entry name" value="VWA"/>
    <property type="match status" value="1"/>
</dbReference>
<dbReference type="InterPro" id="IPR013694">
    <property type="entry name" value="VIT"/>
</dbReference>
<dbReference type="Pfam" id="PF08487">
    <property type="entry name" value="VIT"/>
    <property type="match status" value="1"/>
</dbReference>
<comment type="caution">
    <text evidence="4">The sequence shown here is derived from an EMBL/GenBank/DDBJ whole genome shotgun (WGS) entry which is preliminary data.</text>
</comment>
<dbReference type="RefSeq" id="WP_243377662.1">
    <property type="nucleotide sequence ID" value="NZ_JAKZJU020000001.1"/>
</dbReference>
<evidence type="ECO:0000313" key="5">
    <source>
        <dbReference type="Proteomes" id="UP001165481"/>
    </source>
</evidence>
<dbReference type="SMART" id="SM00609">
    <property type="entry name" value="VIT"/>
    <property type="match status" value="1"/>
</dbReference>